<sequence>MTLRYMLRTIHHFNSIKPLPQECDLNRIANIINSLHYEMLLFRTIAVIALTNCITVLSNIIHTTTTKKFDINTDNERISMDQMKNIRQSFLIGGKHDVEEIDNTKYK</sequence>
<evidence type="ECO:0000313" key="2">
    <source>
        <dbReference type="EMBL" id="EFO13491.1"/>
    </source>
</evidence>
<keyword evidence="1" id="KW-1133">Transmembrane helix</keyword>
<proteinExistence type="predicted"/>
<feature type="non-terminal residue" evidence="2">
    <location>
        <position position="107"/>
    </location>
</feature>
<protein>
    <submittedName>
        <fullName evidence="2">Uncharacterized protein</fullName>
    </submittedName>
</protein>
<dbReference type="CTD" id="9952523"/>
<dbReference type="InParanoid" id="A0A1S0TGM7"/>
<keyword evidence="1" id="KW-0812">Transmembrane</keyword>
<dbReference type="AlphaFoldDB" id="A0A1S0TGM7"/>
<name>A0A1S0TGM7_LOALO</name>
<dbReference type="EMBL" id="JH712635">
    <property type="protein sequence ID" value="EFO13491.1"/>
    <property type="molecule type" value="Genomic_DNA"/>
</dbReference>
<dbReference type="RefSeq" id="XP_003150578.1">
    <property type="nucleotide sequence ID" value="XM_003150530.1"/>
</dbReference>
<gene>
    <name evidence="2" type="ORF">LOAG_15038</name>
</gene>
<feature type="transmembrane region" description="Helical" evidence="1">
    <location>
        <begin position="40"/>
        <end position="61"/>
    </location>
</feature>
<accession>A0A1S0TGM7</accession>
<reference evidence="2" key="1">
    <citation type="submission" date="2012-04" db="EMBL/GenBank/DDBJ databases">
        <title>The Genome Sequence of Loa loa.</title>
        <authorList>
            <consortium name="The Broad Institute Genome Sequencing Platform"/>
            <consortium name="Broad Institute Genome Sequencing Center for Infectious Disease"/>
            <person name="Nutman T.B."/>
            <person name="Fink D.L."/>
            <person name="Russ C."/>
            <person name="Young S."/>
            <person name="Zeng Q."/>
            <person name="Gargeya S."/>
            <person name="Alvarado L."/>
            <person name="Berlin A."/>
            <person name="Chapman S.B."/>
            <person name="Chen Z."/>
            <person name="Freedman E."/>
            <person name="Gellesch M."/>
            <person name="Goldberg J."/>
            <person name="Griggs A."/>
            <person name="Gujja S."/>
            <person name="Heilman E.R."/>
            <person name="Heiman D."/>
            <person name="Howarth C."/>
            <person name="Mehta T."/>
            <person name="Neiman D."/>
            <person name="Pearson M."/>
            <person name="Roberts A."/>
            <person name="Saif S."/>
            <person name="Shea T."/>
            <person name="Shenoy N."/>
            <person name="Sisk P."/>
            <person name="Stolte C."/>
            <person name="Sykes S."/>
            <person name="White J."/>
            <person name="Yandava C."/>
            <person name="Haas B."/>
            <person name="Henn M.R."/>
            <person name="Nusbaum C."/>
            <person name="Birren B."/>
        </authorList>
    </citation>
    <scope>NUCLEOTIDE SEQUENCE [LARGE SCALE GENOMIC DNA]</scope>
</reference>
<dbReference type="GeneID" id="9952523"/>
<keyword evidence="1" id="KW-0472">Membrane</keyword>
<organism evidence="2">
    <name type="scientific">Loa loa</name>
    <name type="common">Eye worm</name>
    <name type="synonym">Filaria loa</name>
    <dbReference type="NCBI Taxonomy" id="7209"/>
    <lineage>
        <taxon>Eukaryota</taxon>
        <taxon>Metazoa</taxon>
        <taxon>Ecdysozoa</taxon>
        <taxon>Nematoda</taxon>
        <taxon>Chromadorea</taxon>
        <taxon>Rhabditida</taxon>
        <taxon>Spirurina</taxon>
        <taxon>Spiruromorpha</taxon>
        <taxon>Filarioidea</taxon>
        <taxon>Onchocercidae</taxon>
        <taxon>Loa</taxon>
    </lineage>
</organism>
<evidence type="ECO:0000256" key="1">
    <source>
        <dbReference type="SAM" id="Phobius"/>
    </source>
</evidence>
<dbReference type="KEGG" id="loa:LOAG_15038"/>